<dbReference type="AlphaFoldDB" id="I5D5L1"/>
<feature type="coiled-coil region" evidence="1">
    <location>
        <begin position="909"/>
        <end position="1002"/>
    </location>
</feature>
<dbReference type="OrthoDB" id="399155at2"/>
<accession>I5D5L1</accession>
<organism evidence="3 4">
    <name type="scientific">Mycoplasmopsis agalactiae 14628</name>
    <dbReference type="NCBI Taxonomy" id="1110504"/>
    <lineage>
        <taxon>Bacteria</taxon>
        <taxon>Bacillati</taxon>
        <taxon>Mycoplasmatota</taxon>
        <taxon>Mycoplasmoidales</taxon>
        <taxon>Metamycoplasmataceae</taxon>
        <taxon>Mycoplasmopsis</taxon>
    </lineage>
</organism>
<comment type="caution">
    <text evidence="3">The sequence shown here is derived from an EMBL/GenBank/DDBJ whole genome shotgun (WGS) entry which is preliminary data.</text>
</comment>
<dbReference type="EMBL" id="AJPR01000011">
    <property type="protein sequence ID" value="EIN14970.1"/>
    <property type="molecule type" value="Genomic_DNA"/>
</dbReference>
<feature type="coiled-coil region" evidence="1">
    <location>
        <begin position="232"/>
        <end position="279"/>
    </location>
</feature>
<feature type="region of interest" description="Disordered" evidence="2">
    <location>
        <begin position="428"/>
        <end position="448"/>
    </location>
</feature>
<protein>
    <submittedName>
        <fullName evidence="3">Uncharacterized protein</fullName>
    </submittedName>
</protein>
<dbReference type="PATRIC" id="fig|1110504.5.peg.580"/>
<name>I5D5L1_MYCAA</name>
<feature type="coiled-coil region" evidence="1">
    <location>
        <begin position="624"/>
        <end position="715"/>
    </location>
</feature>
<feature type="region of interest" description="Disordered" evidence="2">
    <location>
        <begin position="723"/>
        <end position="742"/>
    </location>
</feature>
<dbReference type="RefSeq" id="WP_004024324.1">
    <property type="nucleotide sequence ID" value="NZ_AJPR01000011.1"/>
</dbReference>
<feature type="coiled-coil region" evidence="1">
    <location>
        <begin position="328"/>
        <end position="427"/>
    </location>
</feature>
<dbReference type="Proteomes" id="UP000003181">
    <property type="component" value="Unassembled WGS sequence"/>
</dbReference>
<keyword evidence="1" id="KW-0175">Coiled coil</keyword>
<evidence type="ECO:0000256" key="1">
    <source>
        <dbReference type="SAM" id="Coils"/>
    </source>
</evidence>
<gene>
    <name evidence="3" type="ORF">MAGb_5870</name>
</gene>
<evidence type="ECO:0000313" key="4">
    <source>
        <dbReference type="Proteomes" id="UP000003181"/>
    </source>
</evidence>
<sequence>MGGGLASVSAIPLIAATCFDKNDKKEGNELKKQELKTFIKVTELGELPKKDADSIKSALSAKNAGLKLDELVFEISENENKATVKAKADSKSYEGTVEVSFSVKTENSETTVTKQDLSKVITKTDLGELPKKDADSIKSALSAKNAGLKLDELVFEISEKENKATVKASDESKTYTGEVVVAFSVKSSRSEETNPATGKPGTAAFVSASDTTERLFDDLFTDKLKKIEENRKAKWKDQLAKVKKILEEASKQDQPSESIKKWKEKLAKVNKILEEAKKNDKLDWNKLSKSGKEHYAAYLSELELIADQTWKENFTKKPSSTDTVSKDKAQFESKLKEISEKISKSQNDIQSTVTGDNEDAVVNKKEFDSVYPIVEKSLKQAEADLNELEAKLKSFNDKTKEELTMLLKKAKDELKIAKSIADDIAEKAKASDSTVKPTPPSASDSSPIDAGSAWNALRALWTSIKDSFNSLQTYGEVLNFIKNHKDFKKYASIVYLSNKNKESEHPAKNKKILIEILDDKSNKHTKFSGTFGNVAKKLSDANIAISDTIEKIFDDLYADRLKKIEEAEKNKPKHNDEFNWNKLSKSADENYAAFLADLELINDESWKENFIKKPVPEKPVLKDKTEFEAKLKEISKKISKSQDDIQSTVTGDDDTVINKEDFNKVYPTVEKTLKQAETDLNELQKELNSYEDKIKEELAKLLKKAKDELKIAKSITEDIAAKAKASDSATQPTPPSGADSSPIDAVSAWNALHTLWASIKDSFNSLQTYGEVLNFIKNHKDFKKYASIVYLSNKNKETEHPGKNKKILIEILDGKSDKHAKFSGTFGNVTKGFSDVYVDTSNTIEKLFDDLYTDRLKKIEEAKKEDKLTWDRLSKSAGENYAAFLADLELIKDETWKANFIKKPVLTNKTQFEAKIKEISEKIKKSQNDIQSTVTGDDDDAVVNKEEFNSIYPAVEKTLKQAEVDLSRIEKELNSYYEDKTKEELTKLLKKAKSELKIAKSITEGIAAKAKESDSETQPMAPAAPKPAQPGVNETIDPLVAVGELNIIWYKDFAEGLPRGVTAKQALDKFLAHKDIKKYASIITLQPGVDPNSKLGYNDQLKLKVGTITFNGSIRGFN</sequence>
<reference evidence="3 4" key="1">
    <citation type="journal article" date="2012" name="Appl. Environ. Microbiol.">
        <title>Emergence of Atypical Mycoplasma agalactiae Strains Harboring a New Prophage and Associated with an Alpine Wild Ungulate Mortality Episode.</title>
        <authorList>
            <person name="Tardy F."/>
            <person name="Baranowski E."/>
            <person name="Nouvel L.X."/>
            <person name="Mick V."/>
            <person name="Manso-Silvan L."/>
            <person name="Thiaucourt F."/>
            <person name="Thebault P."/>
            <person name="Breton M."/>
            <person name="Sirand-Pugnet P."/>
            <person name="Blanchard A."/>
            <person name="Garnier A."/>
            <person name="Gibert P."/>
            <person name="Game Y."/>
            <person name="Poumarat F."/>
            <person name="Citti C."/>
        </authorList>
    </citation>
    <scope>NUCLEOTIDE SEQUENCE [LARGE SCALE GENOMIC DNA]</scope>
    <source>
        <strain evidence="3 4">14628</strain>
    </source>
</reference>
<evidence type="ECO:0000256" key="2">
    <source>
        <dbReference type="SAM" id="MobiDB-lite"/>
    </source>
</evidence>
<proteinExistence type="predicted"/>
<evidence type="ECO:0000313" key="3">
    <source>
        <dbReference type="EMBL" id="EIN14970.1"/>
    </source>
</evidence>
<feature type="region of interest" description="Disordered" evidence="2">
    <location>
        <begin position="1009"/>
        <end position="1032"/>
    </location>
</feature>